<name>Q7UN72_RHOBA</name>
<dbReference type="EMBL" id="BX294146">
    <property type="protein sequence ID" value="CAD75547.1"/>
    <property type="molecule type" value="Genomic_DNA"/>
</dbReference>
<dbReference type="AlphaFoldDB" id="Q7UN72"/>
<dbReference type="Proteomes" id="UP000001025">
    <property type="component" value="Chromosome"/>
</dbReference>
<gene>
    <name evidence="2" type="ordered locus">RB7744</name>
</gene>
<dbReference type="EnsemblBacteria" id="CAD75547">
    <property type="protein sequence ID" value="CAD75547"/>
    <property type="gene ID" value="RB7744"/>
</dbReference>
<dbReference type="HOGENOM" id="CLU_1748212_0_0_0"/>
<evidence type="ECO:0000313" key="2">
    <source>
        <dbReference type="EMBL" id="CAD75547.1"/>
    </source>
</evidence>
<protein>
    <submittedName>
        <fullName evidence="2">Uncharacterized protein</fullName>
    </submittedName>
</protein>
<feature type="region of interest" description="Disordered" evidence="1">
    <location>
        <begin position="1"/>
        <end position="54"/>
    </location>
</feature>
<accession>Q7UN72</accession>
<organism evidence="2 3">
    <name type="scientific">Rhodopirellula baltica (strain DSM 10527 / NCIMB 13988 / SH1)</name>
    <dbReference type="NCBI Taxonomy" id="243090"/>
    <lineage>
        <taxon>Bacteria</taxon>
        <taxon>Pseudomonadati</taxon>
        <taxon>Planctomycetota</taxon>
        <taxon>Planctomycetia</taxon>
        <taxon>Pirellulales</taxon>
        <taxon>Pirellulaceae</taxon>
        <taxon>Rhodopirellula</taxon>
    </lineage>
</organism>
<dbReference type="KEGG" id="rba:RB7744"/>
<evidence type="ECO:0000313" key="3">
    <source>
        <dbReference type="Proteomes" id="UP000001025"/>
    </source>
</evidence>
<reference evidence="2 3" key="1">
    <citation type="journal article" date="2003" name="Proc. Natl. Acad. Sci. U.S.A.">
        <title>Complete genome sequence of the marine planctomycete Pirellula sp. strain 1.</title>
        <authorList>
            <person name="Gloeckner F.O."/>
            <person name="Kube M."/>
            <person name="Bauer M."/>
            <person name="Teeling H."/>
            <person name="Lombardot T."/>
            <person name="Ludwig W."/>
            <person name="Gade D."/>
            <person name="Beck A."/>
            <person name="Borzym K."/>
            <person name="Heitmann K."/>
            <person name="Rabus R."/>
            <person name="Schlesner H."/>
            <person name="Amann R."/>
            <person name="Reinhardt R."/>
        </authorList>
    </citation>
    <scope>NUCLEOTIDE SEQUENCE [LARGE SCALE GENOMIC DNA]</scope>
    <source>
        <strain evidence="3">DSM 10527 / NCIMB 13988 / SH1</strain>
    </source>
</reference>
<evidence type="ECO:0000256" key="1">
    <source>
        <dbReference type="SAM" id="MobiDB-lite"/>
    </source>
</evidence>
<sequence length="149" mass="17012">MIADIKISGHGGRTTQNSQEQRKSRGSLFHRSSSIKETSGSPESPLPYPYDMPQSSDTFNEVAYHRSINSRISSMRPSAPRVSVHRRKQGCSVVARRQRSQTTYTNVGFYLPQDHPGFVHVVKSSFFVFWLIRWKGNGEVGQFWHRLVS</sequence>
<dbReference type="STRING" id="243090.RB7744"/>
<proteinExistence type="predicted"/>
<feature type="compositionally biased region" description="Polar residues" evidence="1">
    <location>
        <begin position="30"/>
        <end position="42"/>
    </location>
</feature>
<keyword evidence="3" id="KW-1185">Reference proteome</keyword>
<dbReference type="InParanoid" id="Q7UN72"/>